<keyword evidence="2" id="KW-0238">DNA-binding</keyword>
<reference evidence="6" key="1">
    <citation type="submission" date="2022-07" db="EMBL/GenBank/DDBJ databases">
        <title>Whole Genome Sequencing of Streptococcus suis.</title>
        <authorList>
            <person name="Dai X."/>
            <person name="Huang J."/>
            <person name="Wang L."/>
        </authorList>
    </citation>
    <scope>NUCLEOTIDE SEQUENCE</scope>
    <source>
        <strain evidence="6">SFB2</strain>
    </source>
</reference>
<feature type="domain" description="HTH merR-type" evidence="5">
    <location>
        <begin position="1"/>
        <end position="67"/>
    </location>
</feature>
<dbReference type="PANTHER" id="PTHR30204:SF94">
    <property type="entry name" value="HEAVY METAL-DEPENDENT TRANSCRIPTIONAL REGULATOR HI_0293-RELATED"/>
    <property type="match status" value="1"/>
</dbReference>
<evidence type="ECO:0000313" key="6">
    <source>
        <dbReference type="EMBL" id="MDG4511636.1"/>
    </source>
</evidence>
<evidence type="ECO:0000313" key="7">
    <source>
        <dbReference type="Proteomes" id="UP001152879"/>
    </source>
</evidence>
<dbReference type="InterPro" id="IPR009061">
    <property type="entry name" value="DNA-bd_dom_put_sf"/>
</dbReference>
<protein>
    <submittedName>
        <fullName evidence="6">MerR family transcriptional regulator</fullName>
    </submittedName>
</protein>
<dbReference type="PANTHER" id="PTHR30204">
    <property type="entry name" value="REDOX-CYCLING DRUG-SENSING TRANSCRIPTIONAL ACTIVATOR SOXR"/>
    <property type="match status" value="1"/>
</dbReference>
<organism evidence="6 7">
    <name type="scientific">Streptococcus suis</name>
    <dbReference type="NCBI Taxonomy" id="1307"/>
    <lineage>
        <taxon>Bacteria</taxon>
        <taxon>Bacillati</taxon>
        <taxon>Bacillota</taxon>
        <taxon>Bacilli</taxon>
        <taxon>Lactobacillales</taxon>
        <taxon>Streptococcaceae</taxon>
        <taxon>Streptococcus</taxon>
    </lineage>
</organism>
<sequence>MKTGQVMQQFGIKRDTLRFYTEQGLLQPQLVNGNYYWNEEEINNLENILGLRQLGLSVKAIIRIKDLHDTKCGSLEQLKENKQVILDEIADRDKQILLLQEQKENLENLLQQINNKLEESQ</sequence>
<keyword evidence="1" id="KW-0805">Transcription regulation</keyword>
<evidence type="ECO:0000256" key="2">
    <source>
        <dbReference type="ARBA" id="ARBA00023125"/>
    </source>
</evidence>
<evidence type="ECO:0000259" key="5">
    <source>
        <dbReference type="PROSITE" id="PS50937"/>
    </source>
</evidence>
<keyword evidence="3" id="KW-0804">Transcription</keyword>
<dbReference type="Pfam" id="PF13411">
    <property type="entry name" value="MerR_1"/>
    <property type="match status" value="1"/>
</dbReference>
<feature type="coiled-coil region" evidence="4">
    <location>
        <begin position="75"/>
        <end position="119"/>
    </location>
</feature>
<dbReference type="CDD" id="cd00592">
    <property type="entry name" value="HTH_MerR-like"/>
    <property type="match status" value="1"/>
</dbReference>
<dbReference type="SUPFAM" id="SSF46955">
    <property type="entry name" value="Putative DNA-binding domain"/>
    <property type="match status" value="1"/>
</dbReference>
<dbReference type="GO" id="GO:0003677">
    <property type="term" value="F:DNA binding"/>
    <property type="evidence" value="ECO:0007669"/>
    <property type="project" value="UniProtKB-KW"/>
</dbReference>
<dbReference type="Gene3D" id="1.10.1660.10">
    <property type="match status" value="1"/>
</dbReference>
<dbReference type="PROSITE" id="PS50937">
    <property type="entry name" value="HTH_MERR_2"/>
    <property type="match status" value="1"/>
</dbReference>
<keyword evidence="4" id="KW-0175">Coiled coil</keyword>
<dbReference type="InterPro" id="IPR047057">
    <property type="entry name" value="MerR_fam"/>
</dbReference>
<dbReference type="GO" id="GO:0003700">
    <property type="term" value="F:DNA-binding transcription factor activity"/>
    <property type="evidence" value="ECO:0007669"/>
    <property type="project" value="InterPro"/>
</dbReference>
<accession>A0A9X4MHE9</accession>
<dbReference type="InterPro" id="IPR000551">
    <property type="entry name" value="MerR-type_HTH_dom"/>
</dbReference>
<evidence type="ECO:0000256" key="3">
    <source>
        <dbReference type="ARBA" id="ARBA00023163"/>
    </source>
</evidence>
<dbReference type="SMART" id="SM00422">
    <property type="entry name" value="HTH_MERR"/>
    <property type="match status" value="1"/>
</dbReference>
<comment type="caution">
    <text evidence="6">The sequence shown here is derived from an EMBL/GenBank/DDBJ whole genome shotgun (WGS) entry which is preliminary data.</text>
</comment>
<gene>
    <name evidence="6" type="ORF">NOL15_01950</name>
</gene>
<dbReference type="Proteomes" id="UP001152879">
    <property type="component" value="Unassembled WGS sequence"/>
</dbReference>
<evidence type="ECO:0000256" key="4">
    <source>
        <dbReference type="SAM" id="Coils"/>
    </source>
</evidence>
<name>A0A9X4MHE9_STRSU</name>
<dbReference type="AlphaFoldDB" id="A0A9X4MHE9"/>
<evidence type="ECO:0000256" key="1">
    <source>
        <dbReference type="ARBA" id="ARBA00023015"/>
    </source>
</evidence>
<proteinExistence type="predicted"/>
<dbReference type="EMBL" id="JANFML010000003">
    <property type="protein sequence ID" value="MDG4511636.1"/>
    <property type="molecule type" value="Genomic_DNA"/>
</dbReference>